<feature type="transmembrane region" description="Helical" evidence="1">
    <location>
        <begin position="201"/>
        <end position="224"/>
    </location>
</feature>
<keyword evidence="3" id="KW-1185">Reference proteome</keyword>
<feature type="transmembrane region" description="Helical" evidence="1">
    <location>
        <begin position="377"/>
        <end position="397"/>
    </location>
</feature>
<feature type="transmembrane region" description="Helical" evidence="1">
    <location>
        <begin position="22"/>
        <end position="46"/>
    </location>
</feature>
<keyword evidence="1" id="KW-0472">Membrane</keyword>
<gene>
    <name evidence="2" type="ORF">PMPD1_2192</name>
</gene>
<name>A0A6M8UFA4_9GAMM</name>
<dbReference type="AlphaFoldDB" id="A0A6M8UFA4"/>
<feature type="transmembrane region" description="Helical" evidence="1">
    <location>
        <begin position="528"/>
        <end position="550"/>
    </location>
</feature>
<evidence type="ECO:0000256" key="1">
    <source>
        <dbReference type="SAM" id="Phobius"/>
    </source>
</evidence>
<dbReference type="RefSeq" id="WP_173636196.1">
    <property type="nucleotide sequence ID" value="NZ_CP054212.1"/>
</dbReference>
<feature type="transmembrane region" description="Helical" evidence="1">
    <location>
        <begin position="484"/>
        <end position="508"/>
    </location>
</feature>
<dbReference type="EMBL" id="CP054212">
    <property type="protein sequence ID" value="QKJ87137.1"/>
    <property type="molecule type" value="Genomic_DNA"/>
</dbReference>
<dbReference type="InterPro" id="IPR005625">
    <property type="entry name" value="PepSY-ass_TM"/>
</dbReference>
<organism evidence="2 3">
    <name type="scientific">Paramixta manurensis</name>
    <dbReference type="NCBI Taxonomy" id="2740817"/>
    <lineage>
        <taxon>Bacteria</taxon>
        <taxon>Pseudomonadati</taxon>
        <taxon>Pseudomonadota</taxon>
        <taxon>Gammaproteobacteria</taxon>
        <taxon>Enterobacterales</taxon>
        <taxon>Erwiniaceae</taxon>
        <taxon>Paramixta</taxon>
    </lineage>
</organism>
<keyword evidence="1" id="KW-1133">Transmembrane helix</keyword>
<dbReference type="PANTHER" id="PTHR34219:SF1">
    <property type="entry name" value="PEPSY DOMAIN-CONTAINING PROTEIN"/>
    <property type="match status" value="1"/>
</dbReference>
<protein>
    <recommendedName>
        <fullName evidence="4">DUF2534 family protein</fullName>
    </recommendedName>
</protein>
<sequence>MSSSTYATSAPRGAVLNLLRRLHFYIGLFIAPFIFIAALTGTLYVLTPQIENLLYAEALTAQPQGTAHSLAEQIAVARRYAGQQTAIYAVRPAPNTAETTRVQFADPALGPSESRAIFIDPYSLAIKGDMTVYGTSGILPLRTWLDQLHRGLLLGDIGRNYSELAASWLWVAALGGVLLWWENRPRRRVKMRPGGAAATRYQHMTLGLLLLGGLLFFSATGLTWSQWAGGNIDKLRSELGWLTPQVKTALVSSSPVASAGPHAEHHAAMMPGMDMSAPSLRSDNPANGDWDRVLQVARQAGIRAAKVELRPASANQAWTVTEVDRSWPTRVDAVSVNPHNFNVMDQVRFANFPLVAKLTRWGVDAHMGILFGWPNQLLLALFGVGLCAMIVLGYRLWWLRRPAAAPARSLQTLITAWQRLALSGKIVSLLLALTLGYLLPTMGVSLLAFLLIDTLRGQQHQRRSAAGFVPQTRFFDMRKETRRFISAIVIVLLTALVVMTRVMIGGAMDEYHIPFSDWTAEMYVTQGLMILVYSCVFTGLLSIPLWYWFLGEKESEQA</sequence>
<reference evidence="2 3" key="1">
    <citation type="submission" date="2020-06" db="EMBL/GenBank/DDBJ databases">
        <title>Genome sequence of Paramixta manurensis strain PD-1.</title>
        <authorList>
            <person name="Lee C.W."/>
            <person name="Kim J."/>
        </authorList>
    </citation>
    <scope>NUCLEOTIDE SEQUENCE [LARGE SCALE GENOMIC DNA]</scope>
    <source>
        <strain evidence="2 3">PD-1</strain>
    </source>
</reference>
<evidence type="ECO:0008006" key="4">
    <source>
        <dbReference type="Google" id="ProtNLM"/>
    </source>
</evidence>
<dbReference type="Proteomes" id="UP000505325">
    <property type="component" value="Chromosome"/>
</dbReference>
<dbReference type="Pfam" id="PF03929">
    <property type="entry name" value="PepSY_TM"/>
    <property type="match status" value="1"/>
</dbReference>
<proteinExistence type="predicted"/>
<feature type="transmembrane region" description="Helical" evidence="1">
    <location>
        <begin position="426"/>
        <end position="452"/>
    </location>
</feature>
<evidence type="ECO:0000313" key="3">
    <source>
        <dbReference type="Proteomes" id="UP000505325"/>
    </source>
</evidence>
<dbReference type="InterPro" id="IPR019685">
    <property type="entry name" value="DUF2534"/>
</dbReference>
<keyword evidence="1" id="KW-0812">Transmembrane</keyword>
<dbReference type="KEGG" id="pmak:PMPD1_2192"/>
<dbReference type="PANTHER" id="PTHR34219">
    <property type="entry name" value="IRON-REGULATED INNER MEMBRANE PROTEIN-RELATED"/>
    <property type="match status" value="1"/>
</dbReference>
<accession>A0A6M8UFA4</accession>
<evidence type="ECO:0000313" key="2">
    <source>
        <dbReference type="EMBL" id="QKJ87137.1"/>
    </source>
</evidence>
<feature type="transmembrane region" description="Helical" evidence="1">
    <location>
        <begin position="164"/>
        <end position="181"/>
    </location>
</feature>
<dbReference type="Pfam" id="PF10749">
    <property type="entry name" value="DUF2534"/>
    <property type="match status" value="1"/>
</dbReference>